<reference evidence="1" key="1">
    <citation type="submission" date="2013-10" db="EMBL/GenBank/DDBJ databases">
        <title>Genomic analysis of the causative agents of coccidiosis in chickens.</title>
        <authorList>
            <person name="Reid A.J."/>
            <person name="Blake D."/>
            <person name="Billington K."/>
            <person name="Browne H."/>
            <person name="Dunn M."/>
            <person name="Hung S."/>
            <person name="Kawahara F."/>
            <person name="Miranda-Saavedra D."/>
            <person name="Mourier T."/>
            <person name="Nagra H."/>
            <person name="Otto T.D."/>
            <person name="Rawlings N."/>
            <person name="Sanchez A."/>
            <person name="Sanders M."/>
            <person name="Subramaniam C."/>
            <person name="Tay Y."/>
            <person name="Dear P."/>
            <person name="Doerig C."/>
            <person name="Gruber A."/>
            <person name="Parkinson J."/>
            <person name="Shirley M."/>
            <person name="Wan K.L."/>
            <person name="Berriman M."/>
            <person name="Tomley F."/>
            <person name="Pain A."/>
        </authorList>
    </citation>
    <scope>NUCLEOTIDE SEQUENCE [LARGE SCALE GENOMIC DNA]</scope>
    <source>
        <strain evidence="1">Houghton</strain>
    </source>
</reference>
<dbReference type="VEuPathDB" id="ToxoDB:ENH_00018470"/>
<gene>
    <name evidence="1" type="ORF">ENH_00018470</name>
</gene>
<keyword evidence="2" id="KW-1185">Reference proteome</keyword>
<proteinExistence type="predicted"/>
<dbReference type="AlphaFoldDB" id="U6MT72"/>
<protein>
    <submittedName>
        <fullName evidence="1">Uncharacterized protein</fullName>
    </submittedName>
</protein>
<dbReference type="RefSeq" id="XP_013434756.1">
    <property type="nucleotide sequence ID" value="XM_013579302.1"/>
</dbReference>
<evidence type="ECO:0000313" key="2">
    <source>
        <dbReference type="Proteomes" id="UP000030754"/>
    </source>
</evidence>
<dbReference type="Proteomes" id="UP000030754">
    <property type="component" value="Unassembled WGS sequence"/>
</dbReference>
<dbReference type="EMBL" id="HG723525">
    <property type="protein sequence ID" value="CDJ66288.1"/>
    <property type="molecule type" value="Genomic_DNA"/>
</dbReference>
<name>U6MT72_9EIME</name>
<evidence type="ECO:0000313" key="1">
    <source>
        <dbReference type="EMBL" id="CDJ66288.1"/>
    </source>
</evidence>
<dbReference type="OrthoDB" id="10323235at2759"/>
<sequence>MKEASSCEWQMWDVSLTANELERMLLSLKNPPSLQEEAENAEDIKNNSISPSEDWSHECQHVALVNVDLTAESLQQIVDKWIETRAVEKVFSVCLDDNALGEKAAGAVCKFLANAPLLRARNFRLTPQPHALINFPLLFSVLHLFSSSGTGLLTYRASLSLSAGKRFLPESLTILTDLLPADSHNSLS</sequence>
<reference evidence="1" key="2">
    <citation type="submission" date="2013-10" db="EMBL/GenBank/DDBJ databases">
        <authorList>
            <person name="Aslett M."/>
        </authorList>
    </citation>
    <scope>NUCLEOTIDE SEQUENCE [LARGE SCALE GENOMIC DNA]</scope>
    <source>
        <strain evidence="1">Houghton</strain>
    </source>
</reference>
<accession>U6MT72</accession>
<dbReference type="GeneID" id="25472020"/>
<organism evidence="1 2">
    <name type="scientific">Eimeria necatrix</name>
    <dbReference type="NCBI Taxonomy" id="51315"/>
    <lineage>
        <taxon>Eukaryota</taxon>
        <taxon>Sar</taxon>
        <taxon>Alveolata</taxon>
        <taxon>Apicomplexa</taxon>
        <taxon>Conoidasida</taxon>
        <taxon>Coccidia</taxon>
        <taxon>Eucoccidiorida</taxon>
        <taxon>Eimeriorina</taxon>
        <taxon>Eimeriidae</taxon>
        <taxon>Eimeria</taxon>
    </lineage>
</organism>